<reference evidence="3 4" key="1">
    <citation type="submission" date="2015-04" db="EMBL/GenBank/DDBJ databases">
        <authorList>
            <consortium name="Pathogen Informatics"/>
        </authorList>
    </citation>
    <scope>NUCLEOTIDE SEQUENCE [LARGE SCALE GENOMIC DNA]</scope>
    <source>
        <strain evidence="3 4">SGS1</strain>
    </source>
</reference>
<evidence type="ECO:0000313" key="3">
    <source>
        <dbReference type="EMBL" id="CRG84731.1"/>
    </source>
</evidence>
<organism evidence="3 4">
    <name type="scientific">Plasmodium relictum</name>
    <dbReference type="NCBI Taxonomy" id="85471"/>
    <lineage>
        <taxon>Eukaryota</taxon>
        <taxon>Sar</taxon>
        <taxon>Alveolata</taxon>
        <taxon>Apicomplexa</taxon>
        <taxon>Aconoidasida</taxon>
        <taxon>Haemosporida</taxon>
        <taxon>Plasmodiidae</taxon>
        <taxon>Plasmodium</taxon>
        <taxon>Plasmodium (Haemamoeba)</taxon>
    </lineage>
</organism>
<dbReference type="Proteomes" id="UP000220158">
    <property type="component" value="Unassembled WGS sequence"/>
</dbReference>
<dbReference type="EMBL" id="CVMU01000262">
    <property type="protein sequence ID" value="CRG84731.1"/>
    <property type="molecule type" value="Genomic_DNA"/>
</dbReference>
<evidence type="ECO:0000256" key="1">
    <source>
        <dbReference type="SAM" id="MobiDB-lite"/>
    </source>
</evidence>
<sequence length="242" mass="27922">MNKKNNIISSINKYPRCNNNVDKSFITEDISTLKMYNKRKKDIVFNFFIKLLIFTLFILMLQYFCNWDFCKSLSKRNLENMRNLGSERSLAESEDTVRTNEQSDKNVTNKLQYNNQGSEIEVSSQSGARQRDNGEQNHSAIYNLGEGDNVEQGIRREKIDENEGGNIKERILNIVKSNFKLIILCIILLLSFISSILCMASYNNENTNLNNTSVLLVAISIIFTIFLLTNDRISNKIKQGYK</sequence>
<evidence type="ECO:0008006" key="5">
    <source>
        <dbReference type="Google" id="ProtNLM"/>
    </source>
</evidence>
<dbReference type="VEuPathDB" id="PlasmoDB:PRELSG_0003110"/>
<dbReference type="KEGG" id="prel:PRELSG_0003110"/>
<feature type="compositionally biased region" description="Basic and acidic residues" evidence="1">
    <location>
        <begin position="89"/>
        <end position="104"/>
    </location>
</feature>
<proteinExistence type="predicted"/>
<protein>
    <recommendedName>
        <fullName evidence="5">Fam-h protein</fullName>
    </recommendedName>
</protein>
<feature type="transmembrane region" description="Helical" evidence="2">
    <location>
        <begin position="43"/>
        <end position="65"/>
    </location>
</feature>
<dbReference type="RefSeq" id="XP_028531168.1">
    <property type="nucleotide sequence ID" value="XM_028675734.1"/>
</dbReference>
<evidence type="ECO:0000256" key="2">
    <source>
        <dbReference type="SAM" id="Phobius"/>
    </source>
</evidence>
<keyword evidence="2" id="KW-0812">Transmembrane</keyword>
<name>A0A1J1GKA9_PLARL</name>
<keyword evidence="2" id="KW-0472">Membrane</keyword>
<evidence type="ECO:0000313" key="4">
    <source>
        <dbReference type="Proteomes" id="UP000220158"/>
    </source>
</evidence>
<dbReference type="GeneID" id="39733939"/>
<feature type="transmembrane region" description="Helical" evidence="2">
    <location>
        <begin position="208"/>
        <end position="228"/>
    </location>
</feature>
<dbReference type="AlphaFoldDB" id="A0A1J1GKA9"/>
<keyword evidence="2" id="KW-1133">Transmembrane helix</keyword>
<keyword evidence="4" id="KW-1185">Reference proteome</keyword>
<feature type="region of interest" description="Disordered" evidence="1">
    <location>
        <begin position="89"/>
        <end position="110"/>
    </location>
</feature>
<feature type="transmembrane region" description="Helical" evidence="2">
    <location>
        <begin position="181"/>
        <end position="202"/>
    </location>
</feature>
<accession>A0A1J1GKA9</accession>
<gene>
    <name evidence="3" type="ORF">PRELSG_0003110</name>
</gene>